<dbReference type="AntiFam" id="ANF00010">
    <property type="entry name" value="tRNA translation"/>
</dbReference>
<protein>
    <submittedName>
        <fullName evidence="2">Uncharacterized protein</fullName>
    </submittedName>
</protein>
<name>A0A7J7RS70_MYOMY</name>
<feature type="compositionally biased region" description="Polar residues" evidence="1">
    <location>
        <begin position="141"/>
        <end position="164"/>
    </location>
</feature>
<reference evidence="2 3" key="1">
    <citation type="journal article" date="2020" name="Nature">
        <title>Six reference-quality genomes reveal evolution of bat adaptations.</title>
        <authorList>
            <person name="Jebb D."/>
            <person name="Huang Z."/>
            <person name="Pippel M."/>
            <person name="Hughes G.M."/>
            <person name="Lavrichenko K."/>
            <person name="Devanna P."/>
            <person name="Winkler S."/>
            <person name="Jermiin L.S."/>
            <person name="Skirmuntt E.C."/>
            <person name="Katzourakis A."/>
            <person name="Burkitt-Gray L."/>
            <person name="Ray D.A."/>
            <person name="Sullivan K.A.M."/>
            <person name="Roscito J.G."/>
            <person name="Kirilenko B.M."/>
            <person name="Davalos L.M."/>
            <person name="Corthals A.P."/>
            <person name="Power M.L."/>
            <person name="Jones G."/>
            <person name="Ransome R.D."/>
            <person name="Dechmann D.K.N."/>
            <person name="Locatelli A.G."/>
            <person name="Puechmaille S.J."/>
            <person name="Fedrigo O."/>
            <person name="Jarvis E.D."/>
            <person name="Hiller M."/>
            <person name="Vernes S.C."/>
            <person name="Myers E.W."/>
            <person name="Teeling E.C."/>
        </authorList>
    </citation>
    <scope>NUCLEOTIDE SEQUENCE [LARGE SCALE GENOMIC DNA]</scope>
    <source>
        <strain evidence="2">MMyoMyo1</strain>
        <tissue evidence="2">Flight muscle</tissue>
    </source>
</reference>
<evidence type="ECO:0000256" key="1">
    <source>
        <dbReference type="SAM" id="MobiDB-lite"/>
    </source>
</evidence>
<dbReference type="EMBL" id="JABWUV010000023">
    <property type="protein sequence ID" value="KAF6278877.1"/>
    <property type="molecule type" value="Genomic_DNA"/>
</dbReference>
<evidence type="ECO:0000313" key="3">
    <source>
        <dbReference type="Proteomes" id="UP000527355"/>
    </source>
</evidence>
<proteinExistence type="predicted"/>
<keyword evidence="3" id="KW-1185">Reference proteome</keyword>
<gene>
    <name evidence="2" type="ORF">mMyoMyo1_010211</name>
</gene>
<evidence type="ECO:0000313" key="2">
    <source>
        <dbReference type="EMBL" id="KAF6278877.1"/>
    </source>
</evidence>
<sequence length="208" mass="22745">MRPAGREFGMLGLKHLHSIIEVGCSQEVKALFKTSALPGRCGSWIERRPVEQRVPGSIPVKGTDLGCRLLSGRGPGRGSCRRQPIDVFLSHRCFSLSFPLSSTPSLKINGKISTGEDYHKQTKCASLPKPSKPAFSHLNKSPTTNFFSQGMPNTPVPFSSLNPTPRSPKSEVFPTPAETTKAGDPLQVPPLPEKHKVPAKYKHRVLFP</sequence>
<comment type="caution">
    <text evidence="2">The sequence shown here is derived from an EMBL/GenBank/DDBJ whole genome shotgun (WGS) entry which is preliminary data.</text>
</comment>
<accession>A0A7J7RS70</accession>
<feature type="region of interest" description="Disordered" evidence="1">
    <location>
        <begin position="141"/>
        <end position="200"/>
    </location>
</feature>
<organism evidence="2 3">
    <name type="scientific">Myotis myotis</name>
    <name type="common">Greater mouse-eared bat</name>
    <name type="synonym">Vespertilio myotis</name>
    <dbReference type="NCBI Taxonomy" id="51298"/>
    <lineage>
        <taxon>Eukaryota</taxon>
        <taxon>Metazoa</taxon>
        <taxon>Chordata</taxon>
        <taxon>Craniata</taxon>
        <taxon>Vertebrata</taxon>
        <taxon>Euteleostomi</taxon>
        <taxon>Mammalia</taxon>
        <taxon>Eutheria</taxon>
        <taxon>Laurasiatheria</taxon>
        <taxon>Chiroptera</taxon>
        <taxon>Yangochiroptera</taxon>
        <taxon>Vespertilionidae</taxon>
        <taxon>Myotis</taxon>
    </lineage>
</organism>
<dbReference type="Proteomes" id="UP000527355">
    <property type="component" value="Unassembled WGS sequence"/>
</dbReference>
<dbReference type="AlphaFoldDB" id="A0A7J7RS70"/>